<protein>
    <submittedName>
        <fullName evidence="1">Uncharacterized protein</fullName>
    </submittedName>
</protein>
<proteinExistence type="predicted"/>
<evidence type="ECO:0000313" key="2">
    <source>
        <dbReference type="Proteomes" id="UP000244110"/>
    </source>
</evidence>
<dbReference type="Proteomes" id="UP000244110">
    <property type="component" value="Unassembled WGS sequence"/>
</dbReference>
<accession>A0A2T5IQJ4</accession>
<name>A0A2T5IQJ4_9PROT</name>
<organism evidence="1 2">
    <name type="scientific">Nitrosomonas ureae</name>
    <dbReference type="NCBI Taxonomy" id="44577"/>
    <lineage>
        <taxon>Bacteria</taxon>
        <taxon>Pseudomonadati</taxon>
        <taxon>Pseudomonadota</taxon>
        <taxon>Betaproteobacteria</taxon>
        <taxon>Nitrosomonadales</taxon>
        <taxon>Nitrosomonadaceae</taxon>
        <taxon>Nitrosomonas</taxon>
    </lineage>
</organism>
<dbReference type="EMBL" id="QAOL01000011">
    <property type="protein sequence ID" value="PTQ86089.1"/>
    <property type="molecule type" value="Genomic_DNA"/>
</dbReference>
<reference evidence="1 2" key="1">
    <citation type="submission" date="2018-04" db="EMBL/GenBank/DDBJ databases">
        <title>Active sludge and wastewater microbial communities from Klosterneuburg, Austria.</title>
        <authorList>
            <person name="Wagner M."/>
        </authorList>
    </citation>
    <scope>NUCLEOTIDE SEQUENCE [LARGE SCALE GENOMIC DNA]</scope>
    <source>
        <strain evidence="1 2">Nm4</strain>
    </source>
</reference>
<comment type="caution">
    <text evidence="1">The sequence shown here is derived from an EMBL/GenBank/DDBJ whole genome shotgun (WGS) entry which is preliminary data.</text>
</comment>
<sequence length="174" mass="19936">MQQMQNGMNEIDAFWGEANQKIISSKGTRSYPNRTIDCWNAAKESAIQLGFTITEESKYSLLTAQALTPTPFTVDEYKAIKTIEEPMMQAIAANHVGKFYSNFYYLDEGGKFYVTVKVQITPEADDKSSVRVAFRIDPKEDIKGFIYGHNPPPESVRKGLEKWWYVFENNLIKK</sequence>
<evidence type="ECO:0000313" key="1">
    <source>
        <dbReference type="EMBL" id="PTQ86089.1"/>
    </source>
</evidence>
<gene>
    <name evidence="1" type="ORF">C8R28_10116</name>
</gene>
<dbReference type="AlphaFoldDB" id="A0A2T5IQJ4"/>